<proteinExistence type="predicted"/>
<name>A0A160T5R2_9CHLR</name>
<sequence>MSSSRVSLCLVAIVLKLYAITASMSVRAYNPNTNRNPSSTFSISLEGSAPTLSVSAVLSTVRSCDTFTTESRGSPLCFGLTSKFPGELERRRLEVIDSTATVLMALALKVSDWMTSTGRL</sequence>
<dbReference type="EMBL" id="LN890655">
    <property type="protein sequence ID" value="CUS04070.2"/>
    <property type="molecule type" value="Genomic_DNA"/>
</dbReference>
<evidence type="ECO:0000313" key="1">
    <source>
        <dbReference type="EMBL" id="CUS04070.2"/>
    </source>
</evidence>
<gene>
    <name evidence="1" type="ORF">CFX0092_A2192</name>
</gene>
<keyword evidence="2" id="KW-1185">Reference proteome</keyword>
<dbReference type="Proteomes" id="UP000215027">
    <property type="component" value="Chromosome I"/>
</dbReference>
<accession>A0A160T5R2</accession>
<organism evidence="1 2">
    <name type="scientific">Candidatus Promineifilum breve</name>
    <dbReference type="NCBI Taxonomy" id="1806508"/>
    <lineage>
        <taxon>Bacteria</taxon>
        <taxon>Bacillati</taxon>
        <taxon>Chloroflexota</taxon>
        <taxon>Ardenticatenia</taxon>
        <taxon>Candidatus Promineifilales</taxon>
        <taxon>Candidatus Promineifilaceae</taxon>
        <taxon>Candidatus Promineifilum</taxon>
    </lineage>
</organism>
<evidence type="ECO:0000313" key="2">
    <source>
        <dbReference type="Proteomes" id="UP000215027"/>
    </source>
</evidence>
<dbReference type="KEGG" id="pbf:CFX0092_A2192"/>
<reference evidence="1" key="1">
    <citation type="submission" date="2016-01" db="EMBL/GenBank/DDBJ databases">
        <authorList>
            <person name="Mcilroy J.S."/>
            <person name="Karst M S."/>
            <person name="Albertsen M."/>
        </authorList>
    </citation>
    <scope>NUCLEOTIDE SEQUENCE</scope>
    <source>
        <strain evidence="1">Cfx-K</strain>
    </source>
</reference>
<protein>
    <submittedName>
        <fullName evidence="1">Uncharacterized protein</fullName>
    </submittedName>
</protein>
<dbReference type="AlphaFoldDB" id="A0A160T5R2"/>